<name>A0A1I5EJ87_9GAMM</name>
<organism evidence="1 2">
    <name type="scientific">Xenorhabdus japonica</name>
    <dbReference type="NCBI Taxonomy" id="53341"/>
    <lineage>
        <taxon>Bacteria</taxon>
        <taxon>Pseudomonadati</taxon>
        <taxon>Pseudomonadota</taxon>
        <taxon>Gammaproteobacteria</taxon>
        <taxon>Enterobacterales</taxon>
        <taxon>Morganellaceae</taxon>
        <taxon>Xenorhabdus</taxon>
    </lineage>
</organism>
<sequence>MSDINLEMYLDLQSIVDYNMFDSDMAKPKKINNAWIHILSATP</sequence>
<protein>
    <submittedName>
        <fullName evidence="1">Uncharacterized protein</fullName>
    </submittedName>
</protein>
<dbReference type="Proteomes" id="UP000199011">
    <property type="component" value="Unassembled WGS sequence"/>
</dbReference>
<proteinExistence type="predicted"/>
<dbReference type="RefSeq" id="WP_281244157.1">
    <property type="nucleotide sequence ID" value="NZ_FOVO01000076.1"/>
</dbReference>
<keyword evidence="2" id="KW-1185">Reference proteome</keyword>
<gene>
    <name evidence="1" type="ORF">SAMN05421579_1763</name>
</gene>
<accession>A0A1I5EJ87</accession>
<evidence type="ECO:0000313" key="2">
    <source>
        <dbReference type="Proteomes" id="UP000199011"/>
    </source>
</evidence>
<dbReference type="AlphaFoldDB" id="A0A1I5EJ87"/>
<reference evidence="2" key="1">
    <citation type="submission" date="2016-10" db="EMBL/GenBank/DDBJ databases">
        <authorList>
            <person name="Varghese N."/>
            <person name="Submissions S."/>
        </authorList>
    </citation>
    <scope>NUCLEOTIDE SEQUENCE [LARGE SCALE GENOMIC DNA]</scope>
    <source>
        <strain evidence="2">DSM 16522</strain>
    </source>
</reference>
<evidence type="ECO:0000313" key="1">
    <source>
        <dbReference type="EMBL" id="SFO11574.1"/>
    </source>
</evidence>
<dbReference type="EMBL" id="FOVO01000076">
    <property type="protein sequence ID" value="SFO11574.1"/>
    <property type="molecule type" value="Genomic_DNA"/>
</dbReference>